<gene>
    <name evidence="1" type="ORF">SAMN02745129_2411</name>
</gene>
<organism evidence="1 2">
    <name type="scientific">Ferrimonas marina</name>
    <dbReference type="NCBI Taxonomy" id="299255"/>
    <lineage>
        <taxon>Bacteria</taxon>
        <taxon>Pseudomonadati</taxon>
        <taxon>Pseudomonadota</taxon>
        <taxon>Gammaproteobacteria</taxon>
        <taxon>Alteromonadales</taxon>
        <taxon>Ferrimonadaceae</taxon>
        <taxon>Ferrimonas</taxon>
    </lineage>
</organism>
<evidence type="ECO:0000313" key="1">
    <source>
        <dbReference type="EMBL" id="SHH58056.1"/>
    </source>
</evidence>
<dbReference type="RefSeq" id="WP_067655602.1">
    <property type="nucleotide sequence ID" value="NZ_FQXG01000003.1"/>
</dbReference>
<protein>
    <submittedName>
        <fullName evidence="1">Uncharacterized protein</fullName>
    </submittedName>
</protein>
<accession>A0A1M5U5C7</accession>
<dbReference type="AlphaFoldDB" id="A0A1M5U5C7"/>
<dbReference type="Proteomes" id="UP000184268">
    <property type="component" value="Unassembled WGS sequence"/>
</dbReference>
<sequence length="65" mass="7587">MSQAQWYLCTPNKPRGHPEVTPQRKSVAYRRLDILDKNGHRAWLEDPMGNRGAETIAEVKHWLCE</sequence>
<dbReference type="EMBL" id="FQXG01000003">
    <property type="protein sequence ID" value="SHH58056.1"/>
    <property type="molecule type" value="Genomic_DNA"/>
</dbReference>
<evidence type="ECO:0000313" key="2">
    <source>
        <dbReference type="Proteomes" id="UP000184268"/>
    </source>
</evidence>
<reference evidence="1 2" key="1">
    <citation type="submission" date="2016-11" db="EMBL/GenBank/DDBJ databases">
        <authorList>
            <person name="Jaros S."/>
            <person name="Januszkiewicz K."/>
            <person name="Wedrychowicz H."/>
        </authorList>
    </citation>
    <scope>NUCLEOTIDE SEQUENCE [LARGE SCALE GENOMIC DNA]</scope>
    <source>
        <strain evidence="1 2">DSM 16917</strain>
    </source>
</reference>
<proteinExistence type="predicted"/>
<name>A0A1M5U5C7_9GAMM</name>
<keyword evidence="2" id="KW-1185">Reference proteome</keyword>